<dbReference type="Proteomes" id="UP000515756">
    <property type="component" value="Chromosome"/>
</dbReference>
<reference evidence="18" key="3">
    <citation type="submission" date="2020-12" db="EMBL/GenBank/DDBJ databases">
        <title>GES Beta-lactamases isolated from hospital effluents in Brazil.</title>
        <authorList>
            <person name="Conte D."/>
            <person name="Mesa D."/>
            <person name="Palmeiro J.K."/>
            <person name="Dalla-Costa L.M."/>
        </authorList>
    </citation>
    <scope>NUCLEOTIDE SEQUENCE [LARGE SCALE GENOMIC DNA]</scope>
    <source>
        <strain evidence="18">Aero21</strain>
    </source>
</reference>
<comment type="similarity">
    <text evidence="8">Belongs to the FtsL family.</text>
</comment>
<dbReference type="EMBL" id="CP065937">
    <property type="protein sequence ID" value="QQA61720.1"/>
    <property type="molecule type" value="Genomic_DNA"/>
</dbReference>
<dbReference type="EMBL" id="CP025706">
    <property type="protein sequence ID" value="AXB04642.1"/>
    <property type="molecule type" value="Genomic_DNA"/>
</dbReference>
<dbReference type="RefSeq" id="WP_010675842.1">
    <property type="nucleotide sequence ID" value="NZ_AP019195.1"/>
</dbReference>
<evidence type="ECO:0000256" key="7">
    <source>
        <dbReference type="ARBA" id="ARBA00023306"/>
    </source>
</evidence>
<dbReference type="GO" id="GO:0005886">
    <property type="term" value="C:plasma membrane"/>
    <property type="evidence" value="ECO:0007669"/>
    <property type="project" value="UniProtKB-SubCell"/>
</dbReference>
<feature type="transmembrane region" description="Helical" evidence="8">
    <location>
        <begin position="20"/>
        <end position="40"/>
    </location>
</feature>
<sequence>MSDVRVHLAREIVADLWRHKLQVLLTVAVLVTAFAVILVTNMTRGLTAKQNDLMAEEDRLNIEWRHLLLEQGTLAEHSRVASLAMDKLQMARPLVTTEKVITQP</sequence>
<reference evidence="20" key="6">
    <citation type="submission" date="2023-03" db="EMBL/GenBank/DDBJ databases">
        <title>Aeromonas caviae strain AC1520.</title>
        <authorList>
            <person name="Xie T."/>
            <person name="Zhang Q."/>
            <person name="Deng J."/>
            <person name="Li X."/>
        </authorList>
    </citation>
    <scope>NUCLEOTIDE SEQUENCE</scope>
    <source>
        <strain evidence="20">AC1520</strain>
    </source>
</reference>
<dbReference type="KEGG" id="acav:VI35_02215"/>
<evidence type="ECO:0000256" key="2">
    <source>
        <dbReference type="ARBA" id="ARBA00022475"/>
    </source>
</evidence>
<keyword evidence="7 8" id="KW-0131">Cell cycle</keyword>
<evidence type="ECO:0000313" key="11">
    <source>
        <dbReference type="EMBL" id="BBQ28814.1"/>
    </source>
</evidence>
<dbReference type="Proteomes" id="UP000886934">
    <property type="component" value="Unassembled WGS sequence"/>
</dbReference>
<dbReference type="Proteomes" id="UP001160758">
    <property type="component" value="Unassembled WGS sequence"/>
</dbReference>
<dbReference type="EMBL" id="JAOCFT010000001">
    <property type="protein sequence ID" value="MDH1899715.1"/>
    <property type="molecule type" value="Genomic_DNA"/>
</dbReference>
<evidence type="ECO:0000256" key="8">
    <source>
        <dbReference type="HAMAP-Rule" id="MF_00910"/>
    </source>
</evidence>
<evidence type="ECO:0000313" key="13">
    <source>
        <dbReference type="EMBL" id="GJA61704.1"/>
    </source>
</evidence>
<dbReference type="GO" id="GO:0043093">
    <property type="term" value="P:FtsZ-dependent cytokinesis"/>
    <property type="evidence" value="ECO:0007669"/>
    <property type="project" value="UniProtKB-UniRule"/>
</dbReference>
<evidence type="ECO:0000256" key="3">
    <source>
        <dbReference type="ARBA" id="ARBA00022618"/>
    </source>
</evidence>
<evidence type="ECO:0000313" key="10">
    <source>
        <dbReference type="EMBL" id="AXB04642.1"/>
    </source>
</evidence>
<comment type="subunit">
    <text evidence="8">Part of a complex composed of FtsB, FtsL and FtsQ.</text>
</comment>
<evidence type="ECO:0000256" key="9">
    <source>
        <dbReference type="NCBIfam" id="TIGR02209"/>
    </source>
</evidence>
<comment type="subcellular location">
    <subcellularLocation>
        <location evidence="8">Cell inner membrane</location>
        <topology evidence="8">Single-pass type II membrane protein</topology>
    </subcellularLocation>
    <subcellularLocation>
        <location evidence="1">Cell membrane</location>
        <topology evidence="1">Single-pass type II membrane protein</topology>
    </subcellularLocation>
    <text evidence="8">Localizes to the division septum where it forms a ring structure.</text>
</comment>
<keyword evidence="5 8" id="KW-1133">Transmembrane helix</keyword>
<evidence type="ECO:0000313" key="15">
    <source>
        <dbReference type="EMBL" id="MDH1504565.1"/>
    </source>
</evidence>
<dbReference type="EMBL" id="CP110176">
    <property type="protein sequence ID" value="UZC87412.1"/>
    <property type="molecule type" value="Genomic_DNA"/>
</dbReference>
<keyword evidence="6 8" id="KW-0472">Membrane</keyword>
<dbReference type="AlphaFoldDB" id="A0A081LNY0"/>
<dbReference type="HAMAP" id="MF_00910">
    <property type="entry name" value="FtsL"/>
    <property type="match status" value="1"/>
</dbReference>
<dbReference type="EMBL" id="BPNN01000003">
    <property type="protein sequence ID" value="GJA61704.1"/>
    <property type="molecule type" value="Genomic_DNA"/>
</dbReference>
<reference evidence="19" key="7">
    <citation type="submission" date="2023-04" db="EMBL/GenBank/DDBJ databases">
        <title>Whole Genome Sequence of Multi-drug resistant Aeromonas caviae as a gut pathogen in newborn.</title>
        <authorList>
            <person name="Jadhav S.V."/>
            <person name="Saroj S.D."/>
            <person name="Saha U.B."/>
            <person name="Sen S."/>
            <person name="Kher A."/>
        </authorList>
    </citation>
    <scope>NUCLEOTIDE SEQUENCE</scope>
    <source>
        <strain evidence="19">SVJ23</strain>
    </source>
</reference>
<protein>
    <recommendedName>
        <fullName evidence="8 9">Cell division protein FtsL</fullName>
    </recommendedName>
</protein>
<accession>A0A081LNY0</accession>
<evidence type="ECO:0000313" key="19">
    <source>
        <dbReference type="EMBL" id="UZC87412.1"/>
    </source>
</evidence>
<dbReference type="InterPro" id="IPR011922">
    <property type="entry name" value="Cell_div_FtsL"/>
</dbReference>
<gene>
    <name evidence="8 14" type="primary">ftsL</name>
    <name evidence="10" type="ORF">C1C91_06165</name>
    <name evidence="18" type="ORF">JC965_04080</name>
    <name evidence="12" type="ORF">KAM348_05820</name>
    <name evidence="13" type="ORF">KAM351_03150</name>
    <name evidence="14" type="ORF">KAM382_06030</name>
    <name evidence="16" type="ORF">N5I07_19555</name>
    <name evidence="15" type="ORF">N5I20_05785</name>
    <name evidence="19" type="ORF">OJY61_05570</name>
    <name evidence="20" type="ORF">P5S46_18505</name>
    <name evidence="17" type="ORF">SJS77_19315</name>
    <name evidence="11" type="ORF">WP2W18E01_03960</name>
</gene>
<evidence type="ECO:0000256" key="5">
    <source>
        <dbReference type="ARBA" id="ARBA00022989"/>
    </source>
</evidence>
<dbReference type="PANTHER" id="PTHR37479">
    <property type="entry name" value="CELL DIVISION PROTEIN FTSL"/>
    <property type="match status" value="1"/>
</dbReference>
<dbReference type="EMBL" id="JAWZVU010000151">
    <property type="protein sequence ID" value="MDX7722569.1"/>
    <property type="molecule type" value="Genomic_DNA"/>
</dbReference>
<dbReference type="Proteomes" id="UP000737420">
    <property type="component" value="Unassembled WGS sequence"/>
</dbReference>
<evidence type="ECO:0000313" key="20">
    <source>
        <dbReference type="EMBL" id="WFF97596.1"/>
    </source>
</evidence>
<evidence type="ECO:0000313" key="12">
    <source>
        <dbReference type="EMBL" id="GJA53159.1"/>
    </source>
</evidence>
<dbReference type="Pfam" id="PF04999">
    <property type="entry name" value="FtsL"/>
    <property type="match status" value="1"/>
</dbReference>
<dbReference type="EMBL" id="JAOCIZ010000016">
    <property type="protein sequence ID" value="MDH1504565.1"/>
    <property type="molecule type" value="Genomic_DNA"/>
</dbReference>
<evidence type="ECO:0000313" key="14">
    <source>
        <dbReference type="EMBL" id="GJB90542.1"/>
    </source>
</evidence>
<evidence type="ECO:0000256" key="6">
    <source>
        <dbReference type="ARBA" id="ARBA00023136"/>
    </source>
</evidence>
<dbReference type="OrthoDB" id="6196803at2"/>
<dbReference type="EMBL" id="BPOP01000003">
    <property type="protein sequence ID" value="GJB90542.1"/>
    <property type="molecule type" value="Genomic_DNA"/>
</dbReference>
<organism evidence="14 22">
    <name type="scientific">Aeromonas caviae</name>
    <name type="common">Aeromonas punctata</name>
    <dbReference type="NCBI Taxonomy" id="648"/>
    <lineage>
        <taxon>Bacteria</taxon>
        <taxon>Pseudomonadati</taxon>
        <taxon>Pseudomonadota</taxon>
        <taxon>Gammaproteobacteria</taxon>
        <taxon>Aeromonadales</taxon>
        <taxon>Aeromonadaceae</taxon>
        <taxon>Aeromonas</taxon>
    </lineage>
</organism>
<evidence type="ECO:0000313" key="18">
    <source>
        <dbReference type="EMBL" id="QQA61720.1"/>
    </source>
</evidence>
<keyword evidence="4 8" id="KW-0812">Transmembrane</keyword>
<keyword evidence="3 8" id="KW-0132">Cell division</keyword>
<evidence type="ECO:0000256" key="1">
    <source>
        <dbReference type="ARBA" id="ARBA00004401"/>
    </source>
</evidence>
<evidence type="ECO:0000313" key="21">
    <source>
        <dbReference type="Proteomes" id="UP000515756"/>
    </source>
</evidence>
<dbReference type="GeneID" id="48820793"/>
<evidence type="ECO:0000313" key="22">
    <source>
        <dbReference type="Proteomes" id="UP000737420"/>
    </source>
</evidence>
<dbReference type="EMBL" id="CP120942">
    <property type="protein sequence ID" value="WFF97596.1"/>
    <property type="molecule type" value="Genomic_DNA"/>
</dbReference>
<dbReference type="Proteomes" id="UP001161704">
    <property type="component" value="Unassembled WGS sequence"/>
</dbReference>
<reference evidence="11 21" key="2">
    <citation type="submission" date="2019-12" db="EMBL/GenBank/DDBJ databases">
        <title>complete genome sequences of Aeromonas caviae str. WP2-W18-ESBL-01 isolated from wastewater treatment plant effluent.</title>
        <authorList>
            <person name="Sekizuka T."/>
            <person name="Itokawa K."/>
            <person name="Yatsu K."/>
            <person name="Inamine Y."/>
            <person name="Kuroda M."/>
        </authorList>
    </citation>
    <scope>NUCLEOTIDE SEQUENCE [LARGE SCALE GENOMIC DNA]</scope>
    <source>
        <strain evidence="11 21">WP2-W18-ESBL-01</strain>
    </source>
</reference>
<reference evidence="17" key="8">
    <citation type="submission" date="2023-11" db="EMBL/GenBank/DDBJ databases">
        <title>WGS of Aeromonas in Northern Israel.</title>
        <authorList>
            <person name="Hershko Y."/>
        </authorList>
    </citation>
    <scope>NUCLEOTIDE SEQUENCE</scope>
    <source>
        <strain evidence="17">77416</strain>
    </source>
</reference>
<dbReference type="Proteomes" id="UP001277183">
    <property type="component" value="Unassembled WGS sequence"/>
</dbReference>
<dbReference type="EMBL" id="AP021927">
    <property type="protein sequence ID" value="BBQ28814.1"/>
    <property type="molecule type" value="Genomic_DNA"/>
</dbReference>
<reference evidence="14 22" key="4">
    <citation type="submission" date="2021-07" db="EMBL/GenBank/DDBJ databases">
        <title>Draft genome sequence of carbapenem-resistant Aeromonas spp. in Japan.</title>
        <authorList>
            <person name="Maehana S."/>
            <person name="Suzuki M."/>
            <person name="Kitasato H."/>
        </authorList>
    </citation>
    <scope>NUCLEOTIDE SEQUENCE [LARGE SCALE GENOMIC DNA]</scope>
    <source>
        <strain evidence="12">KAM348</strain>
        <strain evidence="13">KAM351</strain>
        <strain evidence="14 22">KAM382</strain>
    </source>
</reference>
<dbReference type="Proteomes" id="UP001163285">
    <property type="component" value="Chromosome"/>
</dbReference>
<dbReference type="PANTHER" id="PTHR37479:SF1">
    <property type="entry name" value="CELL DIVISION PROTEIN FTSL"/>
    <property type="match status" value="1"/>
</dbReference>
<proteinExistence type="inferred from homology"/>
<keyword evidence="8" id="KW-0997">Cell inner membrane</keyword>
<dbReference type="GO" id="GO:0032153">
    <property type="term" value="C:cell division site"/>
    <property type="evidence" value="ECO:0007669"/>
    <property type="project" value="UniProtKB-UniRule"/>
</dbReference>
<dbReference type="NCBIfam" id="TIGR02209">
    <property type="entry name" value="ftsL_broad"/>
    <property type="match status" value="1"/>
</dbReference>
<reference evidence="10" key="1">
    <citation type="journal article" date="2019" name="J Environ">
        <title>Genetic characterization and potential molecular dissemination mechanism of tet (31) gene in Aeromonas caviae from an oxytetracycline wastewater treatment system.</title>
        <authorList>
            <person name="Shi Y."/>
            <person name="Tian Z."/>
            <person name="Leclercq S.O."/>
            <person name="Zhang H."/>
            <person name="Yang M."/>
            <person name="Zhang Y."/>
        </authorList>
    </citation>
    <scope>NUCLEOTIDE SEQUENCE</scope>
    <source>
        <strain evidence="10">T25-39</strain>
    </source>
</reference>
<evidence type="ECO:0000313" key="16">
    <source>
        <dbReference type="EMBL" id="MDH1899715.1"/>
    </source>
</evidence>
<evidence type="ECO:0000313" key="17">
    <source>
        <dbReference type="EMBL" id="MDX7722569.1"/>
    </source>
</evidence>
<evidence type="ECO:0000256" key="4">
    <source>
        <dbReference type="ARBA" id="ARBA00022692"/>
    </source>
</evidence>
<keyword evidence="2 8" id="KW-1003">Cell membrane</keyword>
<comment type="function">
    <text evidence="8">Essential cell division protein. May link together the upstream cell division proteins, which are predominantly cytoplasmic, with the downstream cell division proteins, which are predominantly periplasmic.</text>
</comment>
<reference evidence="15" key="5">
    <citation type="submission" date="2022-09" db="EMBL/GenBank/DDBJ databases">
        <title>Intensive care unit water sources are persistently colonized with multi-drug resistant bacteria and are the site of extensive horizontal gene transfer of antibiotic resistance genes.</title>
        <authorList>
            <person name="Diorio-Toth L."/>
        </authorList>
    </citation>
    <scope>NUCLEOTIDE SEQUENCE</scope>
    <source>
        <strain evidence="15">GD03710</strain>
        <strain evidence="16">GD03796</strain>
    </source>
</reference>
<dbReference type="EMBL" id="BPNL01000004">
    <property type="protein sequence ID" value="GJA53159.1"/>
    <property type="molecule type" value="Genomic_DNA"/>
</dbReference>
<name>A0A081LNY0_AERCA</name>
<dbReference type="Proteomes" id="UP000887009">
    <property type="component" value="Unassembled WGS sequence"/>
</dbReference>
<dbReference type="Proteomes" id="UP000266778">
    <property type="component" value="Chromosome"/>
</dbReference>
<dbReference type="Proteomes" id="UP001218423">
    <property type="component" value="Chromosome"/>
</dbReference>